<dbReference type="AlphaFoldDB" id="A0A0V8EB20"/>
<keyword evidence="2 4" id="KW-1003">Cell membrane</keyword>
<dbReference type="GO" id="GO:0005886">
    <property type="term" value="C:plasma membrane"/>
    <property type="evidence" value="ECO:0007669"/>
    <property type="project" value="UniProtKB-SubCell"/>
</dbReference>
<evidence type="ECO:0000313" key="5">
    <source>
        <dbReference type="EMBL" id="KSU22888.1"/>
    </source>
</evidence>
<organism evidence="5 6">
    <name type="scientific">Lactococcus lactis subsp. lactis</name>
    <name type="common">Streptococcus lactis</name>
    <dbReference type="NCBI Taxonomy" id="1360"/>
    <lineage>
        <taxon>Bacteria</taxon>
        <taxon>Bacillati</taxon>
        <taxon>Bacillota</taxon>
        <taxon>Bacilli</taxon>
        <taxon>Lactobacillales</taxon>
        <taxon>Streptococcaceae</taxon>
        <taxon>Lactococcus</taxon>
    </lineage>
</organism>
<comment type="caution">
    <text evidence="5">The sequence shown here is derived from an EMBL/GenBank/DDBJ whole genome shotgun (WGS) entry which is preliminary data.</text>
</comment>
<dbReference type="InterPro" id="IPR014268">
    <property type="entry name" value="GtfB"/>
</dbReference>
<dbReference type="UniPathway" id="UPA00378"/>
<comment type="function">
    <text evidence="4">Required for polymorphic O-glycosylation of the serine-rich repeat protein in this bacteria. A stabilizing protein that is part of the accessory SecA2/SecY2 system specifically required to export serine-rich repeat cell wall proteins usually encoded upstream in the same operon. The GtfA-GtfB complex adds GlcNAc from UDP-GlcNAc to the substrate protein, attaching the first sugar residue. Stabilizes the glycosylation activity of GtfA. Has no N-acetylglucosaminyl transferase activity on its own.</text>
</comment>
<keyword evidence="5" id="KW-0808">Transferase</keyword>
<dbReference type="GO" id="GO:0017122">
    <property type="term" value="C:protein N-acetylglucosaminyltransferase complex"/>
    <property type="evidence" value="ECO:0007669"/>
    <property type="project" value="UniProtKB-UniRule"/>
</dbReference>
<evidence type="ECO:0000313" key="6">
    <source>
        <dbReference type="Proteomes" id="UP000053719"/>
    </source>
</evidence>
<dbReference type="RefSeq" id="WP_058211389.1">
    <property type="nucleotide sequence ID" value="NZ_LKLU01000017.1"/>
</dbReference>
<evidence type="ECO:0000256" key="3">
    <source>
        <dbReference type="ARBA" id="ARBA00023136"/>
    </source>
</evidence>
<evidence type="ECO:0000256" key="2">
    <source>
        <dbReference type="ARBA" id="ARBA00022475"/>
    </source>
</evidence>
<gene>
    <name evidence="4" type="primary">gtfB</name>
    <name evidence="5" type="ORF">M20_0429</name>
</gene>
<evidence type="ECO:0000256" key="4">
    <source>
        <dbReference type="HAMAP-Rule" id="MF_01473"/>
    </source>
</evidence>
<dbReference type="PATRIC" id="fig|1360.114.peg.1980"/>
<comment type="subcellular location">
    <subcellularLocation>
        <location evidence="4">Cell membrane</location>
        <topology evidence="4">Peripheral membrane protein</topology>
    </subcellularLocation>
</comment>
<dbReference type="NCBIfam" id="TIGR02919">
    <property type="entry name" value="accessory Sec system glycosylation chaperone GtfB"/>
    <property type="match status" value="1"/>
</dbReference>
<dbReference type="GO" id="GO:0031647">
    <property type="term" value="P:regulation of protein stability"/>
    <property type="evidence" value="ECO:0007669"/>
    <property type="project" value="UniProtKB-UniRule"/>
</dbReference>
<dbReference type="Proteomes" id="UP000053719">
    <property type="component" value="Unassembled WGS sequence"/>
</dbReference>
<dbReference type="GO" id="GO:0016740">
    <property type="term" value="F:transferase activity"/>
    <property type="evidence" value="ECO:0007669"/>
    <property type="project" value="UniProtKB-KW"/>
</dbReference>
<name>A0A0V8EB20_LACLL</name>
<evidence type="ECO:0000256" key="1">
    <source>
        <dbReference type="ARBA" id="ARBA00004922"/>
    </source>
</evidence>
<protein>
    <recommendedName>
        <fullName evidence="4">UDP-N-acetylglucosamine--peptide N-acetylglucosaminyltransferase stabilizing protein GtfB</fullName>
    </recommendedName>
    <alternativeName>
        <fullName evidence="4">Glycosyltransferase stabilizing protein GtfB</fullName>
    </alternativeName>
</protein>
<comment type="subunit">
    <text evidence="4">Forms a heterotetramer with 2 subunits each of GtfA and GtfB. Part of the accessory SecA2/SecY2 protein translocation apparatus.</text>
</comment>
<reference evidence="6" key="1">
    <citation type="submission" date="2015-10" db="EMBL/GenBank/DDBJ databases">
        <title>Draft Genome Sequences of 11 Lactococcus lactis subspecies cremoris strains.</title>
        <authorList>
            <person name="Wels M."/>
            <person name="Backus L."/>
            <person name="Boekhorst J."/>
            <person name="Dijkstra A."/>
            <person name="Beerthuizen M."/>
            <person name="Kelly W."/>
            <person name="Siezen R."/>
            <person name="Bachmann H."/>
            <person name="Van Hijum S."/>
        </authorList>
    </citation>
    <scope>NUCLEOTIDE SEQUENCE [LARGE SCALE GENOMIC DNA]</scope>
    <source>
        <strain evidence="6">M20</strain>
    </source>
</reference>
<comment type="similarity">
    <text evidence="4">Belongs to the GtfB family.</text>
</comment>
<keyword evidence="3 4" id="KW-0472">Membrane</keyword>
<dbReference type="EMBL" id="LKLU01000017">
    <property type="protein sequence ID" value="KSU22888.1"/>
    <property type="molecule type" value="Genomic_DNA"/>
</dbReference>
<accession>A0A0V8EB20</accession>
<comment type="pathway">
    <text evidence="1 4">Protein modification; protein glycosylation.</text>
</comment>
<dbReference type="HAMAP" id="MF_01473">
    <property type="entry name" value="GtfB"/>
    <property type="match status" value="1"/>
</dbReference>
<proteinExistence type="inferred from homology"/>
<sequence>MLNLFENYREEEKDLESSLKQAGYKHQTIVLNEDGYLPEHVTSPISFFTGMKEDHSSKNDSPKFFNEISLPNYWEIKGDGQKAEIFEGYKKRGHINYSQRKTDYRAVKSVEWLNDSGRVRTIDLYNQYGTLFGRESYSDGQRTLTTYFDKKQAEVILINHITQTIQLNYKKKQYIFETYTDFIIFYLEESKSNTREIFYNSLGRPFFITEALKSKKPNKAYNHTLFWQEESAEIPGNMRMILSDKAAPTKRIVIQNREEYIRIQQQINEQTSVQIEYLGYLYNLRARKSINKSILILTNSDQIAQLNQLLDALPNYQFNIAARTTMSQKLHAFENYSNVQLYPTVDDSELEKLISKSSFYLDINHGNEVEHIIRTAFENNQLILGFNETIHNKRYTSAENIFHQNDWMNLVQRIREASKIFKAYRKALGSQLWSSGQSTIDDYKEVLR</sequence>